<keyword evidence="2" id="KW-1185">Reference proteome</keyword>
<name>A0ACC2MKX9_PERAE</name>
<evidence type="ECO:0000313" key="2">
    <source>
        <dbReference type="Proteomes" id="UP001234297"/>
    </source>
</evidence>
<dbReference type="Proteomes" id="UP001234297">
    <property type="component" value="Chromosome 2"/>
</dbReference>
<proteinExistence type="predicted"/>
<accession>A0ACC2MKX9</accession>
<protein>
    <submittedName>
        <fullName evidence="1">Uncharacterized protein</fullName>
    </submittedName>
</protein>
<sequence length="236" mass="26288">MTQQPRSTNTIVPETIPSPSPPAMPNLEPSQKKRASKSTKVFRLFCTAFRSFPNLTPSCKLPATSRQYASSHIHGGTRMTGTLFGRRKAHISLAIQESPQSLPILLLELTILTAKLLQKMEPGHVRIAIECEKRTGDKTRLIEEPLWTMFCNGRKAGYGTKRNPTDEDLNVMQLLHPVSMGAGMLPSKMEDSPDGELTYMCAHLERVVGSRDCETYYLLNPDGNSGPELSIFFVRI</sequence>
<reference evidence="1 2" key="1">
    <citation type="journal article" date="2022" name="Hortic Res">
        <title>A haplotype resolved chromosomal level avocado genome allows analysis of novel avocado genes.</title>
        <authorList>
            <person name="Nath O."/>
            <person name="Fletcher S.J."/>
            <person name="Hayward A."/>
            <person name="Shaw L.M."/>
            <person name="Masouleh A.K."/>
            <person name="Furtado A."/>
            <person name="Henry R.J."/>
            <person name="Mitter N."/>
        </authorList>
    </citation>
    <scope>NUCLEOTIDE SEQUENCE [LARGE SCALE GENOMIC DNA]</scope>
    <source>
        <strain evidence="2">cv. Hass</strain>
    </source>
</reference>
<organism evidence="1 2">
    <name type="scientific">Persea americana</name>
    <name type="common">Avocado</name>
    <dbReference type="NCBI Taxonomy" id="3435"/>
    <lineage>
        <taxon>Eukaryota</taxon>
        <taxon>Viridiplantae</taxon>
        <taxon>Streptophyta</taxon>
        <taxon>Embryophyta</taxon>
        <taxon>Tracheophyta</taxon>
        <taxon>Spermatophyta</taxon>
        <taxon>Magnoliopsida</taxon>
        <taxon>Magnoliidae</taxon>
        <taxon>Laurales</taxon>
        <taxon>Lauraceae</taxon>
        <taxon>Persea</taxon>
    </lineage>
</organism>
<evidence type="ECO:0000313" key="1">
    <source>
        <dbReference type="EMBL" id="KAJ8646391.1"/>
    </source>
</evidence>
<gene>
    <name evidence="1" type="ORF">MRB53_008139</name>
</gene>
<dbReference type="EMBL" id="CM056810">
    <property type="protein sequence ID" value="KAJ8646391.1"/>
    <property type="molecule type" value="Genomic_DNA"/>
</dbReference>
<comment type="caution">
    <text evidence="1">The sequence shown here is derived from an EMBL/GenBank/DDBJ whole genome shotgun (WGS) entry which is preliminary data.</text>
</comment>